<comment type="caution">
    <text evidence="3">The sequence shown here is derived from an EMBL/GenBank/DDBJ whole genome shotgun (WGS) entry which is preliminary data.</text>
</comment>
<accession>A0A9N8X4C2</accession>
<proteinExistence type="predicted"/>
<protein>
    <recommendedName>
        <fullName evidence="5">Lipoprotein</fullName>
    </recommendedName>
</protein>
<evidence type="ECO:0000313" key="3">
    <source>
        <dbReference type="EMBL" id="CAG4919323.1"/>
    </source>
</evidence>
<reference evidence="3" key="1">
    <citation type="submission" date="2021-04" db="EMBL/GenBank/DDBJ databases">
        <authorList>
            <person name="Vanwijnsberghe S."/>
        </authorList>
    </citation>
    <scope>NUCLEOTIDE SEQUENCE</scope>
    <source>
        <strain evidence="3">LMG 31841</strain>
    </source>
</reference>
<evidence type="ECO:0000256" key="1">
    <source>
        <dbReference type="SAM" id="MobiDB-lite"/>
    </source>
</evidence>
<feature type="region of interest" description="Disordered" evidence="1">
    <location>
        <begin position="82"/>
        <end position="102"/>
    </location>
</feature>
<keyword evidence="2" id="KW-0732">Signal</keyword>
<evidence type="ECO:0000256" key="2">
    <source>
        <dbReference type="SAM" id="SignalP"/>
    </source>
</evidence>
<feature type="signal peptide" evidence="2">
    <location>
        <begin position="1"/>
        <end position="27"/>
    </location>
</feature>
<keyword evidence="4" id="KW-1185">Reference proteome</keyword>
<dbReference type="EMBL" id="CAJQZC010000011">
    <property type="protein sequence ID" value="CAG4919323.1"/>
    <property type="molecule type" value="Genomic_DNA"/>
</dbReference>
<feature type="chain" id="PRO_5040516632" description="Lipoprotein" evidence="2">
    <location>
        <begin position="28"/>
        <end position="102"/>
    </location>
</feature>
<evidence type="ECO:0000313" key="4">
    <source>
        <dbReference type="Proteomes" id="UP000789704"/>
    </source>
</evidence>
<dbReference type="AlphaFoldDB" id="A0A9N8X4C2"/>
<evidence type="ECO:0008006" key="5">
    <source>
        <dbReference type="Google" id="ProtNLM"/>
    </source>
</evidence>
<gene>
    <name evidence="3" type="ORF">LMG31841_04866</name>
</gene>
<name>A0A9N8X4C2_9BURK</name>
<dbReference type="PROSITE" id="PS51257">
    <property type="entry name" value="PROKAR_LIPOPROTEIN"/>
    <property type="match status" value="1"/>
</dbReference>
<organism evidence="3 4">
    <name type="scientific">Paraburkholderia saeva</name>
    <dbReference type="NCBI Taxonomy" id="2777537"/>
    <lineage>
        <taxon>Bacteria</taxon>
        <taxon>Pseudomonadati</taxon>
        <taxon>Pseudomonadota</taxon>
        <taxon>Betaproteobacteria</taxon>
        <taxon>Burkholderiales</taxon>
        <taxon>Burkholderiaceae</taxon>
        <taxon>Paraburkholderia</taxon>
    </lineage>
</organism>
<dbReference type="Proteomes" id="UP000789704">
    <property type="component" value="Unassembled WGS sequence"/>
</dbReference>
<sequence>MIRLALITGIFAALSGCVAYPAGYGYADPGYAYGPGYVPAYGYGSINVWAGGGGYGSPYYHGRGGYYHGGYGHGYGHGGSHWEGGGGERGGHGGHGGGGHGH</sequence>